<evidence type="ECO:0000256" key="8">
    <source>
        <dbReference type="RuleBase" id="RU361157"/>
    </source>
</evidence>
<dbReference type="EMBL" id="JQBX01000011">
    <property type="protein sequence ID" value="KRN93708.1"/>
    <property type="molecule type" value="Genomic_DNA"/>
</dbReference>
<keyword evidence="5 8" id="KW-0812">Transmembrane</keyword>
<dbReference type="GO" id="GO:0140359">
    <property type="term" value="F:ABC-type transporter activity"/>
    <property type="evidence" value="ECO:0007669"/>
    <property type="project" value="InterPro"/>
</dbReference>
<feature type="transmembrane region" description="Helical" evidence="8">
    <location>
        <begin position="146"/>
        <end position="166"/>
    </location>
</feature>
<dbReference type="GO" id="GO:0005886">
    <property type="term" value="C:plasma membrane"/>
    <property type="evidence" value="ECO:0007669"/>
    <property type="project" value="UniProtKB-SubCell"/>
</dbReference>
<dbReference type="RefSeq" id="WP_057803252.1">
    <property type="nucleotide sequence ID" value="NZ_JQBX01000011.1"/>
</dbReference>
<evidence type="ECO:0000256" key="7">
    <source>
        <dbReference type="ARBA" id="ARBA00023136"/>
    </source>
</evidence>
<keyword evidence="3 8" id="KW-0813">Transport</keyword>
<dbReference type="GO" id="GO:0015920">
    <property type="term" value="P:lipopolysaccharide transport"/>
    <property type="evidence" value="ECO:0007669"/>
    <property type="project" value="TreeGrafter"/>
</dbReference>
<evidence type="ECO:0000256" key="4">
    <source>
        <dbReference type="ARBA" id="ARBA00022475"/>
    </source>
</evidence>
<evidence type="ECO:0000313" key="10">
    <source>
        <dbReference type="EMBL" id="KRN93708.1"/>
    </source>
</evidence>
<feature type="transmembrane region" description="Helical" evidence="8">
    <location>
        <begin position="239"/>
        <end position="259"/>
    </location>
</feature>
<dbReference type="InterPro" id="IPR047817">
    <property type="entry name" value="ABC2_TM_bact-type"/>
</dbReference>
<comment type="similarity">
    <text evidence="2 8">Belongs to the ABC-2 integral membrane protein family.</text>
</comment>
<dbReference type="PANTHER" id="PTHR30413:SF10">
    <property type="entry name" value="CAPSULE POLYSACCHARIDE EXPORT INNER-MEMBRANE PROTEIN CTRC"/>
    <property type="match status" value="1"/>
</dbReference>
<dbReference type="Pfam" id="PF01061">
    <property type="entry name" value="ABC2_membrane"/>
    <property type="match status" value="1"/>
</dbReference>
<evidence type="ECO:0000256" key="5">
    <source>
        <dbReference type="ARBA" id="ARBA00022692"/>
    </source>
</evidence>
<evidence type="ECO:0000256" key="3">
    <source>
        <dbReference type="ARBA" id="ARBA00022448"/>
    </source>
</evidence>
<organism evidence="10 11">
    <name type="scientific">Pediococcus stilesii</name>
    <dbReference type="NCBI Taxonomy" id="331679"/>
    <lineage>
        <taxon>Bacteria</taxon>
        <taxon>Bacillati</taxon>
        <taxon>Bacillota</taxon>
        <taxon>Bacilli</taxon>
        <taxon>Lactobacillales</taxon>
        <taxon>Lactobacillaceae</taxon>
        <taxon>Pediococcus</taxon>
    </lineage>
</organism>
<comment type="caution">
    <text evidence="8">Lacks conserved residue(s) required for the propagation of feature annotation.</text>
</comment>
<evidence type="ECO:0000259" key="9">
    <source>
        <dbReference type="PROSITE" id="PS51012"/>
    </source>
</evidence>
<evidence type="ECO:0000256" key="1">
    <source>
        <dbReference type="ARBA" id="ARBA00004651"/>
    </source>
</evidence>
<protein>
    <recommendedName>
        <fullName evidence="8">Transport permease protein</fullName>
    </recommendedName>
</protein>
<dbReference type="PROSITE" id="PS51012">
    <property type="entry name" value="ABC_TM2"/>
    <property type="match status" value="1"/>
</dbReference>
<dbReference type="PANTHER" id="PTHR30413">
    <property type="entry name" value="INNER MEMBRANE TRANSPORT PERMEASE"/>
    <property type="match status" value="1"/>
</dbReference>
<reference evidence="10 11" key="1">
    <citation type="journal article" date="2015" name="Genome Announc.">
        <title>Expanding the biotechnology potential of lactobacilli through comparative genomics of 213 strains and associated genera.</title>
        <authorList>
            <person name="Sun Z."/>
            <person name="Harris H.M."/>
            <person name="McCann A."/>
            <person name="Guo C."/>
            <person name="Argimon S."/>
            <person name="Zhang W."/>
            <person name="Yang X."/>
            <person name="Jeffery I.B."/>
            <person name="Cooney J.C."/>
            <person name="Kagawa T.F."/>
            <person name="Liu W."/>
            <person name="Song Y."/>
            <person name="Salvetti E."/>
            <person name="Wrobel A."/>
            <person name="Rasinkangas P."/>
            <person name="Parkhill J."/>
            <person name="Rea M.C."/>
            <person name="O'Sullivan O."/>
            <person name="Ritari J."/>
            <person name="Douillard F.P."/>
            <person name="Paul Ross R."/>
            <person name="Yang R."/>
            <person name="Briner A.E."/>
            <person name="Felis G.E."/>
            <person name="de Vos W.M."/>
            <person name="Barrangou R."/>
            <person name="Klaenhammer T.R."/>
            <person name="Caufield P.W."/>
            <person name="Cui Y."/>
            <person name="Zhang H."/>
            <person name="O'Toole P.W."/>
        </authorList>
    </citation>
    <scope>NUCLEOTIDE SEQUENCE [LARGE SCALE GENOMIC DNA]</scope>
    <source>
        <strain evidence="10 11">DSM 18001</strain>
    </source>
</reference>
<proteinExistence type="inferred from homology"/>
<dbReference type="InterPro" id="IPR013525">
    <property type="entry name" value="ABC2_TM"/>
</dbReference>
<comment type="subcellular location">
    <subcellularLocation>
        <location evidence="1 8">Cell membrane</location>
        <topology evidence="1 8">Multi-pass membrane protein</topology>
    </subcellularLocation>
</comment>
<keyword evidence="11" id="KW-1185">Reference proteome</keyword>
<feature type="transmembrane region" description="Helical" evidence="8">
    <location>
        <begin position="121"/>
        <end position="140"/>
    </location>
</feature>
<accession>A0A0R2L2I1</accession>
<evidence type="ECO:0000256" key="6">
    <source>
        <dbReference type="ARBA" id="ARBA00022989"/>
    </source>
</evidence>
<gene>
    <name evidence="10" type="ORF">IV81_GL000285</name>
</gene>
<keyword evidence="7 8" id="KW-0472">Membrane</keyword>
<comment type="caution">
    <text evidence="10">The sequence shown here is derived from an EMBL/GenBank/DDBJ whole genome shotgun (WGS) entry which is preliminary data.</text>
</comment>
<evidence type="ECO:0000313" key="11">
    <source>
        <dbReference type="Proteomes" id="UP000051859"/>
    </source>
</evidence>
<feature type="transmembrane region" description="Helical" evidence="8">
    <location>
        <begin position="41"/>
        <end position="59"/>
    </location>
</feature>
<evidence type="ECO:0000256" key="2">
    <source>
        <dbReference type="ARBA" id="ARBA00007783"/>
    </source>
</evidence>
<dbReference type="Proteomes" id="UP000051859">
    <property type="component" value="Unassembled WGS sequence"/>
</dbReference>
<feature type="domain" description="ABC transmembrane type-2" evidence="9">
    <location>
        <begin position="35"/>
        <end position="263"/>
    </location>
</feature>
<feature type="transmembrane region" description="Helical" evidence="8">
    <location>
        <begin position="187"/>
        <end position="208"/>
    </location>
</feature>
<sequence length="271" mass="31837">MNTMFKIIGDQFANFKIIRRMAKYDDRATYQSHYLGLTWEFLNPLIQIGIYYLVFGVALKRGDPMPGIPYLPWMVTGIAPWLYMNKTTLDASKSVYQQVGLVSKMKFPINVLPSIKIMGNLYSFWTMMAFAVFLMFLNHIWPTISWIQFIYYFICMIALMYSLGIFNSTVSVLVRDWQIALQSVLRMLFYMSGVLFNFVTSNFPPVLVRVLEVNPFYYIINGMRESLLSKGWVWQQPNLNLTITFWLFVFIMMTIGSYLHNKFRANFVDLI</sequence>
<dbReference type="PATRIC" id="fig|331679.3.peg.290"/>
<name>A0A0R2L2I1_9LACO</name>
<dbReference type="STRING" id="331679.IV81_GL000285"/>
<keyword evidence="4 8" id="KW-1003">Cell membrane</keyword>
<keyword evidence="6 8" id="KW-1133">Transmembrane helix</keyword>
<dbReference type="AlphaFoldDB" id="A0A0R2L2I1"/>